<name>D7CMX3_SYNLT</name>
<dbReference type="GO" id="GO:0009249">
    <property type="term" value="P:protein lipoylation"/>
    <property type="evidence" value="ECO:0007669"/>
    <property type="project" value="UniProtKB-ARBA"/>
</dbReference>
<dbReference type="Gene3D" id="2.30.30.100">
    <property type="match status" value="1"/>
</dbReference>
<keyword evidence="8" id="KW-1185">Reference proteome</keyword>
<dbReference type="InterPro" id="IPR036388">
    <property type="entry name" value="WH-like_DNA-bd_sf"/>
</dbReference>
<evidence type="ECO:0000256" key="5">
    <source>
        <dbReference type="HAMAP-Rule" id="MF_00978"/>
    </source>
</evidence>
<dbReference type="PANTHER" id="PTHR12835">
    <property type="entry name" value="BIOTIN PROTEIN LIGASE"/>
    <property type="match status" value="1"/>
</dbReference>
<dbReference type="SUPFAM" id="SSF50037">
    <property type="entry name" value="C-terminal domain of transcriptional repressors"/>
    <property type="match status" value="1"/>
</dbReference>
<sequence length="349" mass="38605">MSREVCVNQRLNGAMKSENRSSFVEEGGIMKYRILSKLQQNQGEWVSGAELARELGISRTAVWKHIDSLRKEGYRITAIPNQGYRLEDEGCEGPGLEPGPRKVRFGSQRLQLDETSSTNTVAWEMADQGRLAEGGIVIAARQTQGKGRRGRRWESPAGGLWLSIVLYPELQVRDVVPLSLVFALAVACALQRFITAPVKVKWPNDVLLGGKKVAGILLEINTEFDMIKYVVAGIGVNVNLRAEDLPAALRDQATSLYLETGQEFDLEAVLSAILAELEKAYARYLETGFKGLRRQFMERCAHFGQPVTVHTQGRDLSGIDQGIDDHGCLRLKLKDGRLVRVTAGDVMPG</sequence>
<feature type="binding site" evidence="5">
    <location>
        <position position="142"/>
    </location>
    <ligand>
        <name>biotin</name>
        <dbReference type="ChEBI" id="CHEBI:57586"/>
    </ligand>
</feature>
<dbReference type="Proteomes" id="UP000000378">
    <property type="component" value="Chromosome"/>
</dbReference>
<evidence type="ECO:0000256" key="4">
    <source>
        <dbReference type="ARBA" id="ARBA00023267"/>
    </source>
</evidence>
<dbReference type="EMBL" id="CP002048">
    <property type="protein sequence ID" value="ADI02058.1"/>
    <property type="molecule type" value="Genomic_DNA"/>
</dbReference>
<reference evidence="8" key="1">
    <citation type="journal article" date="2010" name="Stand. Genomic Sci.">
        <title>Complete genome sequence of Syntrophothermus lipocalidus type strain (TGB-C1T).</title>
        <authorList>
            <consortium name="US DOE Joint Genome Institute (JGI-PGF)"/>
            <person name="Djao O."/>
            <person name="Zhang X."/>
            <person name="Lucas S."/>
            <person name="Lapidus A."/>
            <person name="Glavina Del Rio T."/>
            <person name="Nolan M."/>
            <person name="Tice H."/>
            <person name="Cheng J."/>
            <person name="Han C."/>
            <person name="Tapia R."/>
            <person name="Goodwin L."/>
            <person name="Pitluck S."/>
            <person name="Liolios K."/>
            <person name="Ivanova N."/>
            <person name="Mavromatis K."/>
            <person name="Mikhailova N."/>
            <person name="Ovchinnikova G."/>
            <person name="Pati A."/>
            <person name="Brambilla E."/>
            <person name="Chen A."/>
            <person name="Palaniappan K."/>
            <person name="Land M."/>
            <person name="Hauser L."/>
            <person name="Chang Y."/>
            <person name="Jeffries C."/>
            <person name="Rohde M."/>
            <person name="Sikorski J."/>
            <person name="Spring S."/>
            <person name="Goker M."/>
            <person name="Detter J."/>
            <person name="Woyke T."/>
            <person name="Bristow J."/>
            <person name="Eisen J."/>
            <person name="Markowitz V."/>
            <person name="Hugenholtz P."/>
            <person name="Kyrpides N."/>
            <person name="Klenk H."/>
        </authorList>
    </citation>
    <scope>NUCLEOTIDE SEQUENCE [LARGE SCALE GENOMIC DNA]</scope>
    <source>
        <strain evidence="8">DSM 12680 / TGB-C1</strain>
    </source>
</reference>
<dbReference type="InterPro" id="IPR004143">
    <property type="entry name" value="BPL_LPL_catalytic"/>
</dbReference>
<evidence type="ECO:0000256" key="3">
    <source>
        <dbReference type="ARBA" id="ARBA00022840"/>
    </source>
</evidence>
<dbReference type="CDD" id="cd16442">
    <property type="entry name" value="BPL"/>
    <property type="match status" value="1"/>
</dbReference>
<dbReference type="GO" id="GO:0003677">
    <property type="term" value="F:DNA binding"/>
    <property type="evidence" value="ECO:0007669"/>
    <property type="project" value="UniProtKB-UniRule"/>
</dbReference>
<comment type="caution">
    <text evidence="5">Lacks conserved residue(s) required for the propagation of feature annotation.</text>
</comment>
<comment type="function">
    <text evidence="5">Acts both as a biotin--[acetyl-CoA-carboxylase] ligase and a repressor.</text>
</comment>
<dbReference type="InterPro" id="IPR030855">
    <property type="entry name" value="Bifunct_BirA"/>
</dbReference>
<keyword evidence="5" id="KW-0804">Transcription</keyword>
<dbReference type="InterPro" id="IPR045864">
    <property type="entry name" value="aa-tRNA-synth_II/BPL/LPL"/>
</dbReference>
<evidence type="ECO:0000256" key="2">
    <source>
        <dbReference type="ARBA" id="ARBA00022741"/>
    </source>
</evidence>
<dbReference type="NCBIfam" id="TIGR00121">
    <property type="entry name" value="birA_ligase"/>
    <property type="match status" value="1"/>
</dbReference>
<accession>D7CMX3</accession>
<keyword evidence="5" id="KW-0805">Transcription regulation</keyword>
<feature type="domain" description="BPL/LPL catalytic" evidence="6">
    <location>
        <begin position="97"/>
        <end position="285"/>
    </location>
</feature>
<dbReference type="InterPro" id="IPR013196">
    <property type="entry name" value="HTH_11"/>
</dbReference>
<dbReference type="InterPro" id="IPR003142">
    <property type="entry name" value="BPL_C"/>
</dbReference>
<keyword evidence="1 5" id="KW-0436">Ligase</keyword>
<keyword evidence="4 5" id="KW-0092">Biotin</keyword>
<protein>
    <recommendedName>
        <fullName evidence="5">Bifunctional ligase/repressor BirA</fullName>
    </recommendedName>
    <alternativeName>
        <fullName evidence="5">Biotin--[acetyl-CoA-carboxylase] ligase</fullName>
        <ecNumber evidence="5">6.3.4.15</ecNumber>
    </alternativeName>
    <alternativeName>
        <fullName evidence="5">Biotin--protein ligase</fullName>
    </alternativeName>
    <alternativeName>
        <fullName evidence="5">Biotin-[acetyl-CoA carboxylase] synthetase</fullName>
    </alternativeName>
</protein>
<dbReference type="GO" id="GO:0004077">
    <property type="term" value="F:biotin--[biotin carboxyl-carrier protein] ligase activity"/>
    <property type="evidence" value="ECO:0007669"/>
    <property type="project" value="UniProtKB-UniRule"/>
</dbReference>
<dbReference type="eggNOG" id="COG1654">
    <property type="taxonomic scope" value="Bacteria"/>
</dbReference>
<dbReference type="SUPFAM" id="SSF55681">
    <property type="entry name" value="Class II aaRS and biotin synthetases"/>
    <property type="match status" value="1"/>
</dbReference>
<dbReference type="GO" id="GO:0005524">
    <property type="term" value="F:ATP binding"/>
    <property type="evidence" value="ECO:0007669"/>
    <property type="project" value="UniProtKB-UniRule"/>
</dbReference>
<dbReference type="GO" id="GO:0006355">
    <property type="term" value="P:regulation of DNA-templated transcription"/>
    <property type="evidence" value="ECO:0007669"/>
    <property type="project" value="UniProtKB-UniRule"/>
</dbReference>
<proteinExistence type="inferred from homology"/>
<dbReference type="SUPFAM" id="SSF46785">
    <property type="entry name" value="Winged helix' DNA-binding domain"/>
    <property type="match status" value="1"/>
</dbReference>
<dbReference type="AlphaFoldDB" id="D7CMX3"/>
<dbReference type="HAMAP" id="MF_00978">
    <property type="entry name" value="Bifunct_BirA"/>
    <property type="match status" value="1"/>
</dbReference>
<dbReference type="Gene3D" id="3.30.930.10">
    <property type="entry name" value="Bira Bifunctional Protein, Domain 2"/>
    <property type="match status" value="1"/>
</dbReference>
<keyword evidence="5" id="KW-0678">Repressor</keyword>
<keyword evidence="5" id="KW-0238">DNA-binding</keyword>
<dbReference type="CDD" id="cd00090">
    <property type="entry name" value="HTH_ARSR"/>
    <property type="match status" value="1"/>
</dbReference>
<keyword evidence="3 5" id="KW-0067">ATP-binding</keyword>
<dbReference type="Pfam" id="PF08279">
    <property type="entry name" value="HTH_11"/>
    <property type="match status" value="1"/>
</dbReference>
<dbReference type="InterPro" id="IPR004408">
    <property type="entry name" value="Biotin_CoA_COase_ligase"/>
</dbReference>
<dbReference type="InterPro" id="IPR011991">
    <property type="entry name" value="ArsR-like_HTH"/>
</dbReference>
<comment type="catalytic activity">
    <reaction evidence="5">
        <text>biotin + L-lysyl-[protein] + ATP = N(6)-biotinyl-L-lysyl-[protein] + AMP + diphosphate + H(+)</text>
        <dbReference type="Rhea" id="RHEA:11756"/>
        <dbReference type="Rhea" id="RHEA-COMP:9752"/>
        <dbReference type="Rhea" id="RHEA-COMP:10505"/>
        <dbReference type="ChEBI" id="CHEBI:15378"/>
        <dbReference type="ChEBI" id="CHEBI:29969"/>
        <dbReference type="ChEBI" id="CHEBI:30616"/>
        <dbReference type="ChEBI" id="CHEBI:33019"/>
        <dbReference type="ChEBI" id="CHEBI:57586"/>
        <dbReference type="ChEBI" id="CHEBI:83144"/>
        <dbReference type="ChEBI" id="CHEBI:456215"/>
        <dbReference type="EC" id="6.3.4.15"/>
    </reaction>
</comment>
<keyword evidence="2 5" id="KW-0547">Nucleotide-binding</keyword>
<dbReference type="InterPro" id="IPR008988">
    <property type="entry name" value="Transcriptional_repressor_C"/>
</dbReference>
<feature type="binding site" evidence="5">
    <location>
        <position position="212"/>
    </location>
    <ligand>
        <name>biotin</name>
        <dbReference type="ChEBI" id="CHEBI:57586"/>
    </ligand>
</feature>
<dbReference type="InterPro" id="IPR036390">
    <property type="entry name" value="WH_DNA-bd_sf"/>
</dbReference>
<dbReference type="HOGENOM" id="CLU_051096_0_0_9"/>
<evidence type="ECO:0000313" key="8">
    <source>
        <dbReference type="Proteomes" id="UP000000378"/>
    </source>
</evidence>
<dbReference type="STRING" id="643648.Slip_1287"/>
<evidence type="ECO:0000313" key="7">
    <source>
        <dbReference type="EMBL" id="ADI02058.1"/>
    </source>
</evidence>
<comment type="similarity">
    <text evidence="5">Belongs to the biotin--protein ligase family.</text>
</comment>
<dbReference type="GO" id="GO:0016740">
    <property type="term" value="F:transferase activity"/>
    <property type="evidence" value="ECO:0007669"/>
    <property type="project" value="UniProtKB-ARBA"/>
</dbReference>
<dbReference type="OrthoDB" id="9807064at2"/>
<dbReference type="Pfam" id="PF02237">
    <property type="entry name" value="BPL_C"/>
    <property type="match status" value="1"/>
</dbReference>
<dbReference type="PROSITE" id="PS51733">
    <property type="entry name" value="BPL_LPL_CATALYTIC"/>
    <property type="match status" value="1"/>
</dbReference>
<evidence type="ECO:0000256" key="1">
    <source>
        <dbReference type="ARBA" id="ARBA00022598"/>
    </source>
</evidence>
<dbReference type="eggNOG" id="COG0340">
    <property type="taxonomic scope" value="Bacteria"/>
</dbReference>
<evidence type="ECO:0000259" key="6">
    <source>
        <dbReference type="PROSITE" id="PS51733"/>
    </source>
</evidence>
<dbReference type="GO" id="GO:0005737">
    <property type="term" value="C:cytoplasm"/>
    <property type="evidence" value="ECO:0007669"/>
    <property type="project" value="TreeGrafter"/>
</dbReference>
<gene>
    <name evidence="5" type="primary">birA</name>
    <name evidence="7" type="ordered locus">Slip_1287</name>
</gene>
<dbReference type="Gene3D" id="1.10.10.10">
    <property type="entry name" value="Winged helix-like DNA-binding domain superfamily/Winged helix DNA-binding domain"/>
    <property type="match status" value="1"/>
</dbReference>
<feature type="DNA-binding region" description="H-T-H motif" evidence="5">
    <location>
        <begin position="48"/>
        <end position="67"/>
    </location>
</feature>
<reference evidence="7 8" key="2">
    <citation type="journal article" date="2010" name="Stand. Genomic Sci.">
        <title>Complete genome sequence of Syntrophothermus lipocalidus type strain (TGB-C1).</title>
        <authorList>
            <person name="Djao O.D."/>
            <person name="Zhang X."/>
            <person name="Lucas S."/>
            <person name="Lapidus A."/>
            <person name="Del Rio T.G."/>
            <person name="Nolan M."/>
            <person name="Tice H."/>
            <person name="Cheng J.F."/>
            <person name="Han C."/>
            <person name="Tapia R."/>
            <person name="Goodwin L."/>
            <person name="Pitluck S."/>
            <person name="Liolios K."/>
            <person name="Ivanova N."/>
            <person name="Mavromatis K."/>
            <person name="Mikhailova N."/>
            <person name="Ovchinnikova G."/>
            <person name="Pati A."/>
            <person name="Brambilla E."/>
            <person name="Chen A."/>
            <person name="Palaniappan K."/>
            <person name="Land M."/>
            <person name="Hauser L."/>
            <person name="Chang Y.J."/>
            <person name="Jeffries C.D."/>
            <person name="Rohde M."/>
            <person name="Sikorski J."/>
            <person name="Spring S."/>
            <person name="Goker M."/>
            <person name="Detter J.C."/>
            <person name="Woyke T."/>
            <person name="Bristow J."/>
            <person name="Eisen J.A."/>
            <person name="Markowitz V."/>
            <person name="Hugenholtz P."/>
            <person name="Kyrpides N.C."/>
            <person name="Klenk H.P."/>
        </authorList>
    </citation>
    <scope>NUCLEOTIDE SEQUENCE [LARGE SCALE GENOMIC DNA]</scope>
    <source>
        <strain evidence="8">DSM 12680 / TGB-C1</strain>
    </source>
</reference>
<dbReference type="KEGG" id="slp:Slip_1287"/>
<feature type="binding site" evidence="5">
    <location>
        <begin position="117"/>
        <end position="119"/>
    </location>
    <ligand>
        <name>biotin</name>
        <dbReference type="ChEBI" id="CHEBI:57586"/>
    </ligand>
</feature>
<dbReference type="Pfam" id="PF03099">
    <property type="entry name" value="BPL_LplA_LipB"/>
    <property type="match status" value="1"/>
</dbReference>
<dbReference type="PANTHER" id="PTHR12835:SF5">
    <property type="entry name" value="BIOTIN--PROTEIN LIGASE"/>
    <property type="match status" value="1"/>
</dbReference>
<organism evidence="7 8">
    <name type="scientific">Syntrophothermus lipocalidus (strain DSM 12680 / TGB-C1)</name>
    <dbReference type="NCBI Taxonomy" id="643648"/>
    <lineage>
        <taxon>Bacteria</taxon>
        <taxon>Bacillati</taxon>
        <taxon>Bacillota</taxon>
        <taxon>Clostridia</taxon>
        <taxon>Eubacteriales</taxon>
        <taxon>Syntrophomonadaceae</taxon>
        <taxon>Syntrophothermus</taxon>
    </lineage>
</organism>
<dbReference type="EC" id="6.3.4.15" evidence="5"/>